<protein>
    <submittedName>
        <fullName evidence="4">Cytochrome P450</fullName>
    </submittedName>
</protein>
<reference evidence="4" key="1">
    <citation type="submission" date="2022-10" db="EMBL/GenBank/DDBJ databases">
        <title>Hoeflea sp. G2-23, isolated from marine algae.</title>
        <authorList>
            <person name="Kristyanto S."/>
            <person name="Kim J.M."/>
            <person name="Jeon C.O."/>
        </authorList>
    </citation>
    <scope>NUCLEOTIDE SEQUENCE</scope>
    <source>
        <strain evidence="4">G2-23</strain>
    </source>
</reference>
<dbReference type="RefSeq" id="WP_267651877.1">
    <property type="nucleotide sequence ID" value="NZ_JAOVZR010000001.1"/>
</dbReference>
<dbReference type="InterPro" id="IPR050121">
    <property type="entry name" value="Cytochrome_P450_monoxygenase"/>
</dbReference>
<dbReference type="SUPFAM" id="SSF48264">
    <property type="entry name" value="Cytochrome P450"/>
    <property type="match status" value="1"/>
</dbReference>
<dbReference type="PANTHER" id="PTHR24305:SF166">
    <property type="entry name" value="CYTOCHROME P450 12A4, MITOCHONDRIAL-RELATED"/>
    <property type="match status" value="1"/>
</dbReference>
<keyword evidence="3" id="KW-0408">Iron</keyword>
<evidence type="ECO:0000256" key="2">
    <source>
        <dbReference type="ARBA" id="ARBA00010617"/>
    </source>
</evidence>
<comment type="similarity">
    <text evidence="2 3">Belongs to the cytochrome P450 family.</text>
</comment>
<evidence type="ECO:0000313" key="4">
    <source>
        <dbReference type="EMBL" id="MCY0146189.1"/>
    </source>
</evidence>
<keyword evidence="3" id="KW-0560">Oxidoreductase</keyword>
<dbReference type="Gene3D" id="1.10.630.10">
    <property type="entry name" value="Cytochrome P450"/>
    <property type="match status" value="1"/>
</dbReference>
<comment type="caution">
    <text evidence="4">The sequence shown here is derived from an EMBL/GenBank/DDBJ whole genome shotgun (WGS) entry which is preliminary data.</text>
</comment>
<organism evidence="4 5">
    <name type="scientific">Hoeflea algicola</name>
    <dbReference type="NCBI Taxonomy" id="2983763"/>
    <lineage>
        <taxon>Bacteria</taxon>
        <taxon>Pseudomonadati</taxon>
        <taxon>Pseudomonadota</taxon>
        <taxon>Alphaproteobacteria</taxon>
        <taxon>Hyphomicrobiales</taxon>
        <taxon>Rhizobiaceae</taxon>
        <taxon>Hoeflea</taxon>
    </lineage>
</organism>
<comment type="cofactor">
    <cofactor evidence="1">
        <name>heme</name>
        <dbReference type="ChEBI" id="CHEBI:30413"/>
    </cofactor>
</comment>
<evidence type="ECO:0000256" key="1">
    <source>
        <dbReference type="ARBA" id="ARBA00001971"/>
    </source>
</evidence>
<evidence type="ECO:0000313" key="5">
    <source>
        <dbReference type="Proteomes" id="UP001073227"/>
    </source>
</evidence>
<accession>A0ABT3Z393</accession>
<dbReference type="PRINTS" id="PR00385">
    <property type="entry name" value="P450"/>
</dbReference>
<dbReference type="Pfam" id="PF00067">
    <property type="entry name" value="p450"/>
    <property type="match status" value="1"/>
</dbReference>
<proteinExistence type="inferred from homology"/>
<dbReference type="InterPro" id="IPR036396">
    <property type="entry name" value="Cyt_P450_sf"/>
</dbReference>
<sequence>MNNVATIPFRFGRLRSLSAFAGILADPLAATRRLHGENGPYVILQYPHSRSAEPQLLPLVADSGLYRTIASNAEVWRAVNVSMRSFKNTAASRLATGFTRLRGPQHAHYRRLVALTVSKPAVSSMSPKMAALAMSRVASWPRNLAVDLMPAISALMQDQAIGLLFGGDRERALPVAAMIGDCVAAAWPLPGRAYIKWLRTAPRLERAINEWAEHKRGELNPKDIFSVLVNNMDENGNPPDKRIIGGILNFTFGAAYDTAQNALAWTLLLLTQHPEIAARLTDEIDGALAGSLPTMDKIDSLPLLEGVVREGMRLFPPVPLQFRRSLVDTRLGGAQIPAGTRVMISAWLINRTPELYSEPERFMPERWQALDPAPFQYPVFGAGVRMCPGVAFGNQMTKIALAAILSSYRIELAPQAAIGYRTTITLTPHPALPIVLREKSAPRSFTPLSGPARHLVQLETPA</sequence>
<evidence type="ECO:0000256" key="3">
    <source>
        <dbReference type="RuleBase" id="RU000461"/>
    </source>
</evidence>
<name>A0ABT3Z393_9HYPH</name>
<dbReference type="PANTHER" id="PTHR24305">
    <property type="entry name" value="CYTOCHROME P450"/>
    <property type="match status" value="1"/>
</dbReference>
<dbReference type="InterPro" id="IPR017972">
    <property type="entry name" value="Cyt_P450_CS"/>
</dbReference>
<dbReference type="PRINTS" id="PR00463">
    <property type="entry name" value="EP450I"/>
</dbReference>
<keyword evidence="3" id="KW-0503">Monooxygenase</keyword>
<dbReference type="InterPro" id="IPR002401">
    <property type="entry name" value="Cyt_P450_E_grp-I"/>
</dbReference>
<dbReference type="EMBL" id="JAOVZR010000001">
    <property type="protein sequence ID" value="MCY0146189.1"/>
    <property type="molecule type" value="Genomic_DNA"/>
</dbReference>
<gene>
    <name evidence="4" type="ORF">OEG84_00255</name>
</gene>
<dbReference type="InterPro" id="IPR001128">
    <property type="entry name" value="Cyt_P450"/>
</dbReference>
<dbReference type="PROSITE" id="PS00086">
    <property type="entry name" value="CYTOCHROME_P450"/>
    <property type="match status" value="1"/>
</dbReference>
<keyword evidence="5" id="KW-1185">Reference proteome</keyword>
<keyword evidence="3" id="KW-0349">Heme</keyword>
<keyword evidence="3" id="KW-0479">Metal-binding</keyword>
<dbReference type="Proteomes" id="UP001073227">
    <property type="component" value="Unassembled WGS sequence"/>
</dbReference>